<dbReference type="Proteomes" id="UP000729733">
    <property type="component" value="Unassembled WGS sequence"/>
</dbReference>
<evidence type="ECO:0000313" key="3">
    <source>
        <dbReference type="Proteomes" id="UP000729733"/>
    </source>
</evidence>
<sequence>MADTPATAAELAELIVEFEKYRERLVDETLEAAKKAKLSKKATMAKLEPQLADIDAKLARIREQQANLTAQS</sequence>
<reference evidence="2" key="1">
    <citation type="journal article" date="2021" name="Antonie Van Leeuwenhoek">
        <title>Draft genome and description of Waterburya agarophytonicola gen. nov. sp. nov. (Pleurocapsales, Cyanobacteria): a seaweed symbiont.</title>
        <authorList>
            <person name="Bonthond G."/>
            <person name="Shalygin S."/>
            <person name="Bayer T."/>
            <person name="Weinberger F."/>
        </authorList>
    </citation>
    <scope>NUCLEOTIDE SEQUENCE</scope>
    <source>
        <strain evidence="2">KI4</strain>
    </source>
</reference>
<feature type="coiled-coil region" evidence="1">
    <location>
        <begin position="11"/>
        <end position="71"/>
    </location>
</feature>
<dbReference type="RefSeq" id="WP_229642957.1">
    <property type="nucleotide sequence ID" value="NZ_JADWDC010000125.1"/>
</dbReference>
<protein>
    <submittedName>
        <fullName evidence="2">Uncharacterized protein</fullName>
    </submittedName>
</protein>
<name>A0A964FIH1_9CYAN</name>
<comment type="caution">
    <text evidence="2">The sequence shown here is derived from an EMBL/GenBank/DDBJ whole genome shotgun (WGS) entry which is preliminary data.</text>
</comment>
<organism evidence="2 3">
    <name type="scientific">Waterburya agarophytonicola KI4</name>
    <dbReference type="NCBI Taxonomy" id="2874699"/>
    <lineage>
        <taxon>Bacteria</taxon>
        <taxon>Bacillati</taxon>
        <taxon>Cyanobacteriota</taxon>
        <taxon>Cyanophyceae</taxon>
        <taxon>Pleurocapsales</taxon>
        <taxon>Hyellaceae</taxon>
        <taxon>Waterburya</taxon>
        <taxon>Waterburya agarophytonicola</taxon>
    </lineage>
</organism>
<accession>A0A964FIH1</accession>
<evidence type="ECO:0000313" key="2">
    <source>
        <dbReference type="EMBL" id="MCC0179861.1"/>
    </source>
</evidence>
<keyword evidence="1" id="KW-0175">Coiled coil</keyword>
<dbReference type="EMBL" id="JADWDC010000125">
    <property type="protein sequence ID" value="MCC0179861.1"/>
    <property type="molecule type" value="Genomic_DNA"/>
</dbReference>
<dbReference type="AlphaFoldDB" id="A0A964FIH1"/>
<gene>
    <name evidence="2" type="ORF">I4641_23265</name>
</gene>
<proteinExistence type="predicted"/>
<keyword evidence="3" id="KW-1185">Reference proteome</keyword>
<evidence type="ECO:0000256" key="1">
    <source>
        <dbReference type="SAM" id="Coils"/>
    </source>
</evidence>